<feature type="transmembrane region" description="Helical" evidence="9">
    <location>
        <begin position="160"/>
        <end position="179"/>
    </location>
</feature>
<dbReference type="InterPro" id="IPR045349">
    <property type="entry name" value="SLC41A1-3"/>
</dbReference>
<reference evidence="11 12" key="2">
    <citation type="submission" date="2018-11" db="EMBL/GenBank/DDBJ databases">
        <authorList>
            <consortium name="Pathogen Informatics"/>
        </authorList>
    </citation>
    <scope>NUCLEOTIDE SEQUENCE [LARGE SCALE GENOMIC DNA]</scope>
</reference>
<evidence type="ECO:0000256" key="3">
    <source>
        <dbReference type="ARBA" id="ARBA00022448"/>
    </source>
</evidence>
<evidence type="ECO:0000256" key="8">
    <source>
        <dbReference type="ARBA" id="ARBA00023136"/>
    </source>
</evidence>
<evidence type="ECO:0000256" key="9">
    <source>
        <dbReference type="SAM" id="Phobius"/>
    </source>
</evidence>
<comment type="subcellular location">
    <subcellularLocation>
        <location evidence="1">Membrane</location>
        <topology evidence="1">Multi-pass membrane protein</topology>
    </subcellularLocation>
</comment>
<comment type="similarity">
    <text evidence="2">Belongs to the SLC41A transporter family.</text>
</comment>
<dbReference type="SUPFAM" id="SSF161093">
    <property type="entry name" value="MgtE membrane domain-like"/>
    <property type="match status" value="1"/>
</dbReference>
<dbReference type="WBParaSite" id="ASIM_0000217901-mRNA-1">
    <property type="protein sequence ID" value="ASIM_0000217901-mRNA-1"/>
    <property type="gene ID" value="ASIM_0000217901"/>
</dbReference>
<reference evidence="13" key="1">
    <citation type="submission" date="2017-02" db="UniProtKB">
        <authorList>
            <consortium name="WormBaseParasite"/>
        </authorList>
    </citation>
    <scope>IDENTIFICATION</scope>
</reference>
<feature type="transmembrane region" description="Helical" evidence="9">
    <location>
        <begin position="88"/>
        <end position="111"/>
    </location>
</feature>
<dbReference type="InterPro" id="IPR006667">
    <property type="entry name" value="SLC41_membr_dom"/>
</dbReference>
<keyword evidence="8 9" id="KW-0472">Membrane</keyword>
<evidence type="ECO:0000313" key="13">
    <source>
        <dbReference type="WBParaSite" id="ASIM_0000217901-mRNA-1"/>
    </source>
</evidence>
<evidence type="ECO:0000313" key="11">
    <source>
        <dbReference type="EMBL" id="VDK19578.1"/>
    </source>
</evidence>
<evidence type="ECO:0000256" key="4">
    <source>
        <dbReference type="ARBA" id="ARBA00022692"/>
    </source>
</evidence>
<keyword evidence="3" id="KW-0813">Transport</keyword>
<evidence type="ECO:0000256" key="7">
    <source>
        <dbReference type="ARBA" id="ARBA00023065"/>
    </source>
</evidence>
<gene>
    <name evidence="11" type="ORF">ASIM_LOCUS2049</name>
</gene>
<evidence type="ECO:0000259" key="10">
    <source>
        <dbReference type="Pfam" id="PF01769"/>
    </source>
</evidence>
<dbReference type="PANTHER" id="PTHR16228:SF21">
    <property type="entry name" value="SLC41A_MGTE INTEGRAL MEMBRANE DOMAIN-CONTAINING PROTEIN"/>
    <property type="match status" value="1"/>
</dbReference>
<dbReference type="Gene3D" id="1.10.357.20">
    <property type="entry name" value="SLC41 divalent cation transporters, integral membrane domain"/>
    <property type="match status" value="1"/>
</dbReference>
<dbReference type="GO" id="GO:0005886">
    <property type="term" value="C:plasma membrane"/>
    <property type="evidence" value="ECO:0007669"/>
    <property type="project" value="TreeGrafter"/>
</dbReference>
<evidence type="ECO:0000313" key="12">
    <source>
        <dbReference type="Proteomes" id="UP000267096"/>
    </source>
</evidence>
<dbReference type="AlphaFoldDB" id="A0A0M3J3R6"/>
<sequence length="193" mass="20642">MIISSGGGFILKVAMVSYPNIAVFQPVVNADRFSGVGGNLVAVQASRISTSLYQAAKLGSLPNGPLFRFISPFRAFLSSENDSVAARILLLMSIPCHLIFVTAIMLIANIAFSPLFIGLYLVAAVAQVVILLFLCQYLIRCMWRYGIDPDSSAIPLLTSTGDLLGTALLLVAFVMLSAMNDAHLRPSSLQDAS</sequence>
<dbReference type="InterPro" id="IPR036739">
    <property type="entry name" value="SLC41_membr_dom_sf"/>
</dbReference>
<dbReference type="EMBL" id="UYRR01002536">
    <property type="protein sequence ID" value="VDK19578.1"/>
    <property type="molecule type" value="Genomic_DNA"/>
</dbReference>
<dbReference type="Pfam" id="PF01769">
    <property type="entry name" value="MgtE"/>
    <property type="match status" value="1"/>
</dbReference>
<protein>
    <submittedName>
        <fullName evidence="13">MgtE domain-containing protein</fullName>
    </submittedName>
</protein>
<accession>A0A0M3J3R6</accession>
<evidence type="ECO:0000256" key="1">
    <source>
        <dbReference type="ARBA" id="ARBA00004141"/>
    </source>
</evidence>
<keyword evidence="4 9" id="KW-0812">Transmembrane</keyword>
<keyword evidence="6 9" id="KW-1133">Transmembrane helix</keyword>
<keyword evidence="7" id="KW-0406">Ion transport</keyword>
<name>A0A0M3J3R6_ANISI</name>
<proteinExistence type="inferred from homology"/>
<feature type="transmembrane region" description="Helical" evidence="9">
    <location>
        <begin position="117"/>
        <end position="139"/>
    </location>
</feature>
<keyword evidence="5" id="KW-0460">Magnesium</keyword>
<organism evidence="13">
    <name type="scientific">Anisakis simplex</name>
    <name type="common">Herring worm</name>
    <dbReference type="NCBI Taxonomy" id="6269"/>
    <lineage>
        <taxon>Eukaryota</taxon>
        <taxon>Metazoa</taxon>
        <taxon>Ecdysozoa</taxon>
        <taxon>Nematoda</taxon>
        <taxon>Chromadorea</taxon>
        <taxon>Rhabditida</taxon>
        <taxon>Spirurina</taxon>
        <taxon>Ascaridomorpha</taxon>
        <taxon>Ascaridoidea</taxon>
        <taxon>Anisakidae</taxon>
        <taxon>Anisakis</taxon>
        <taxon>Anisakis simplex complex</taxon>
    </lineage>
</organism>
<keyword evidence="12" id="KW-1185">Reference proteome</keyword>
<evidence type="ECO:0000256" key="5">
    <source>
        <dbReference type="ARBA" id="ARBA00022842"/>
    </source>
</evidence>
<dbReference type="Proteomes" id="UP000267096">
    <property type="component" value="Unassembled WGS sequence"/>
</dbReference>
<evidence type="ECO:0000256" key="2">
    <source>
        <dbReference type="ARBA" id="ARBA00009749"/>
    </source>
</evidence>
<dbReference type="OrthoDB" id="5791097at2759"/>
<feature type="domain" description="SLC41A/MgtE integral membrane" evidence="10">
    <location>
        <begin position="34"/>
        <end position="171"/>
    </location>
</feature>
<dbReference type="PANTHER" id="PTHR16228">
    <property type="entry name" value="DIVALENT CATION TRANSPORTER SOLUTE CARRIER FAMILY 41"/>
    <property type="match status" value="1"/>
</dbReference>
<evidence type="ECO:0000256" key="6">
    <source>
        <dbReference type="ARBA" id="ARBA00022989"/>
    </source>
</evidence>
<dbReference type="GO" id="GO:0008324">
    <property type="term" value="F:monoatomic cation transmembrane transporter activity"/>
    <property type="evidence" value="ECO:0007669"/>
    <property type="project" value="InterPro"/>
</dbReference>